<evidence type="ECO:0000256" key="1">
    <source>
        <dbReference type="SAM" id="MobiDB-lite"/>
    </source>
</evidence>
<evidence type="ECO:0000313" key="3">
    <source>
        <dbReference type="Proteomes" id="UP001172155"/>
    </source>
</evidence>
<dbReference type="AlphaFoldDB" id="A0AA40K839"/>
<protein>
    <submittedName>
        <fullName evidence="2">Uncharacterized protein</fullName>
    </submittedName>
</protein>
<keyword evidence="3" id="KW-1185">Reference proteome</keyword>
<feature type="region of interest" description="Disordered" evidence="1">
    <location>
        <begin position="521"/>
        <end position="556"/>
    </location>
</feature>
<proteinExistence type="predicted"/>
<evidence type="ECO:0000313" key="2">
    <source>
        <dbReference type="EMBL" id="KAK0749491.1"/>
    </source>
</evidence>
<gene>
    <name evidence="2" type="ORF">B0T18DRAFT_427607</name>
</gene>
<organism evidence="2 3">
    <name type="scientific">Schizothecium vesticola</name>
    <dbReference type="NCBI Taxonomy" id="314040"/>
    <lineage>
        <taxon>Eukaryota</taxon>
        <taxon>Fungi</taxon>
        <taxon>Dikarya</taxon>
        <taxon>Ascomycota</taxon>
        <taxon>Pezizomycotina</taxon>
        <taxon>Sordariomycetes</taxon>
        <taxon>Sordariomycetidae</taxon>
        <taxon>Sordariales</taxon>
        <taxon>Schizotheciaceae</taxon>
        <taxon>Schizothecium</taxon>
    </lineage>
</organism>
<feature type="region of interest" description="Disordered" evidence="1">
    <location>
        <begin position="139"/>
        <end position="159"/>
    </location>
</feature>
<feature type="region of interest" description="Disordered" evidence="1">
    <location>
        <begin position="226"/>
        <end position="253"/>
    </location>
</feature>
<feature type="region of interest" description="Disordered" evidence="1">
    <location>
        <begin position="656"/>
        <end position="740"/>
    </location>
</feature>
<dbReference type="Proteomes" id="UP001172155">
    <property type="component" value="Unassembled WGS sequence"/>
</dbReference>
<dbReference type="EMBL" id="JAUKUD010000003">
    <property type="protein sequence ID" value="KAK0749491.1"/>
    <property type="molecule type" value="Genomic_DNA"/>
</dbReference>
<feature type="region of interest" description="Disordered" evidence="1">
    <location>
        <begin position="828"/>
        <end position="852"/>
    </location>
</feature>
<feature type="region of interest" description="Disordered" evidence="1">
    <location>
        <begin position="174"/>
        <end position="203"/>
    </location>
</feature>
<comment type="caution">
    <text evidence="2">The sequence shown here is derived from an EMBL/GenBank/DDBJ whole genome shotgun (WGS) entry which is preliminary data.</text>
</comment>
<name>A0AA40K839_9PEZI</name>
<accession>A0AA40K839</accession>
<sequence>MLRVNQPNTPLLRSSSHVETGIYAKRETIITISNNSTPVDSPPVERGIGHHNGGSSHIITIMSRPRITINNNTFRRSIAGDSPVHHLRRPKAFRRLSNSSSLLSEIFRHPDTSEDLLRKKINRANELDASGDLFGFLRNKTPPPENHMSSSEQLKGGEPLAKKKKGIFSFLERKLRRGKKAGQTSSTPSPAPPIRLPDSAISGRTIGGHRHIAISIPLEHAYVDGIVDDPKPPAEPLPAESVPTEPLSAEQPQPKYIKERPITIRRKPLNKTQVPPVVGVRSSSAGAATATARIVPPSPHKAPLPTLDPDETIVVPPTSSPGITATQHCGNDQGRTGGLPAAVGGRSLVGYPHRELTAPHVAVSGVVVPLSGVFSPPPPRPLHRSPPLRQLYSMSNPGSEDMVSEYVTSSTATHDLEAESYASSAGATAGPSVISELKGQQNTIANAESIGVPAQKRSYRDWVSTVQLPTPPGEQEEALSEAEGEENDRFVTAQASFERNNDTPWATPFEEATFFGVSPCGSSTPKLRQLPSTPPDAPSTSHDINVSEHQAKHRRRIPRSESHIKLMEKYQRLQMLRARELEILLGRVKALEGRQEVGARRGHVTVHALEPEHYTTAAKPISGGMAVLCEHDSSYDGAQENACGDYGELSSVAFRENSSEDGDEFSTTLPENRDSDYEESLSSFHPIPSSDGDNNRGRAATTYPPSLDAGSDTNTFGKHHTNTTPKHTRNDDRPPSHRRCGFPHPPTVFPATNTMYSAPLPTARSNDSFETFFERMDEADRKAVARACRRSANHNREDKYHGLGDFGSHGGGDGLETVEPVMRWLIGTSGAGAGGSGVSESGRSDGEECEMF</sequence>
<reference evidence="2" key="1">
    <citation type="submission" date="2023-06" db="EMBL/GenBank/DDBJ databases">
        <title>Genome-scale phylogeny and comparative genomics of the fungal order Sordariales.</title>
        <authorList>
            <consortium name="Lawrence Berkeley National Laboratory"/>
            <person name="Hensen N."/>
            <person name="Bonometti L."/>
            <person name="Westerberg I."/>
            <person name="Brannstrom I.O."/>
            <person name="Guillou S."/>
            <person name="Cros-Aarteil S."/>
            <person name="Calhoun S."/>
            <person name="Haridas S."/>
            <person name="Kuo A."/>
            <person name="Mondo S."/>
            <person name="Pangilinan J."/>
            <person name="Riley R."/>
            <person name="LaButti K."/>
            <person name="Andreopoulos B."/>
            <person name="Lipzen A."/>
            <person name="Chen C."/>
            <person name="Yanf M."/>
            <person name="Daum C."/>
            <person name="Ng V."/>
            <person name="Clum A."/>
            <person name="Steindorff A."/>
            <person name="Ohm R."/>
            <person name="Martin F."/>
            <person name="Silar P."/>
            <person name="Natvig D."/>
            <person name="Lalanne C."/>
            <person name="Gautier V."/>
            <person name="Ament-velasquez S.L."/>
            <person name="Kruys A."/>
            <person name="Hutchinson M.I."/>
            <person name="Powell A.J."/>
            <person name="Barry K."/>
            <person name="Miller A.N."/>
            <person name="Grigoriev I.V."/>
            <person name="Debuchy R."/>
            <person name="Gladieux P."/>
            <person name="Thoren M.H."/>
            <person name="Johannesson H."/>
        </authorList>
    </citation>
    <scope>NUCLEOTIDE SEQUENCE</scope>
    <source>
        <strain evidence="2">SMH3187-1</strain>
    </source>
</reference>